<dbReference type="Pfam" id="PF04343">
    <property type="entry name" value="DUF488"/>
    <property type="match status" value="1"/>
</dbReference>
<organism evidence="1">
    <name type="scientific">Tupanvirus deep ocean</name>
    <dbReference type="NCBI Taxonomy" id="2126984"/>
    <lineage>
        <taxon>Viruses</taxon>
        <taxon>Varidnaviria</taxon>
        <taxon>Bamfordvirae</taxon>
        <taxon>Nucleocytoviricota</taxon>
        <taxon>Megaviricetes</taxon>
        <taxon>Imitervirales</taxon>
        <taxon>Mimiviridae</taxon>
        <taxon>Megamimivirinae</taxon>
        <taxon>Tupanvirus</taxon>
        <taxon>Tupanvirus altamarinense</taxon>
    </lineage>
</organism>
<proteinExistence type="predicted"/>
<dbReference type="PANTHER" id="PTHR39337:SF1">
    <property type="entry name" value="BLR5642 PROTEIN"/>
    <property type="match status" value="1"/>
</dbReference>
<dbReference type="InterPro" id="IPR007438">
    <property type="entry name" value="DUF488"/>
</dbReference>
<dbReference type="RefSeq" id="YP_010780487.1">
    <property type="nucleotide sequence ID" value="NC_075038.1"/>
</dbReference>
<evidence type="ECO:0000313" key="1">
    <source>
        <dbReference type="EMBL" id="QKU33878.1"/>
    </source>
</evidence>
<protein>
    <recommendedName>
        <fullName evidence="2">DUF488 domain-containing protein</fullName>
    </recommendedName>
</protein>
<dbReference type="KEGG" id="vg:80517178"/>
<dbReference type="PANTHER" id="PTHR39337">
    <property type="entry name" value="BLR5642 PROTEIN"/>
    <property type="match status" value="1"/>
</dbReference>
<dbReference type="EMBL" id="MF405918">
    <property type="protein sequence ID" value="QKU33878.1"/>
    <property type="molecule type" value="Genomic_DNA"/>
</dbReference>
<evidence type="ECO:0008006" key="2">
    <source>
        <dbReference type="Google" id="ProtNLM"/>
    </source>
</evidence>
<sequence length="57" mass="6576">MHMKIYTIGHSNRPINAFIKILIENRIRCLVDVRSYPGSRTVPEGLLLSKYANAYLK</sequence>
<dbReference type="GeneID" id="80517178"/>
<reference evidence="1" key="2">
    <citation type="journal article" date="2018" name="Nat. Commun.">
        <title>Tailed giant Tupanvirus possesses the most complete translational apparatus of the known virosphere.</title>
        <authorList>
            <person name="Abrahao J."/>
            <person name="Silva L."/>
            <person name="Silva L.S."/>
            <person name="Khalil J.Y.B."/>
            <person name="Rodrigues R."/>
            <person name="Arantes T."/>
            <person name="Assis F."/>
            <person name="Boratto P."/>
            <person name="Andrade M."/>
            <person name="Kroon E.G."/>
            <person name="Ribeiro B."/>
            <person name="Bergier I."/>
            <person name="Seligmann H."/>
            <person name="Ghigo E."/>
            <person name="Colson P."/>
            <person name="Levasseur A."/>
            <person name="Kroemer G."/>
            <person name="Raoult D."/>
            <person name="La Scola B."/>
        </authorList>
    </citation>
    <scope>NUCLEOTIDE SEQUENCE [LARGE SCALE GENOMIC DNA]</scope>
    <source>
        <strain evidence="1">Deep ocean</strain>
    </source>
</reference>
<name>A0A6N1NPC6_9VIRU</name>
<accession>A0A6N1NPC6</accession>
<reference evidence="1" key="1">
    <citation type="submission" date="2017-06" db="EMBL/GenBank/DDBJ databases">
        <authorList>
            <person name="Assis F.L."/>
            <person name="Abrahao J.S."/>
            <person name="Silva L."/>
            <person name="Khalil J.B."/>
            <person name="Rodrigues R."/>
            <person name="Silva L.S."/>
            <person name="Boratto P."/>
            <person name="Andrade M."/>
            <person name="Kroon E.G."/>
            <person name="Ribeiro B."/>
            <person name="Bergier I."/>
            <person name="Seligmann H."/>
            <person name="Ghigo E."/>
            <person name="Colson P."/>
            <person name="Levasseur A."/>
            <person name="Raoult D."/>
            <person name="Scola B.L."/>
        </authorList>
    </citation>
    <scope>NUCLEOTIDE SEQUENCE</scope>
    <source>
        <strain evidence="1">Deep ocean</strain>
    </source>
</reference>